<dbReference type="GO" id="GO:0015221">
    <property type="term" value="F:lipopolysaccharide transmembrane transporter activity"/>
    <property type="evidence" value="ECO:0007669"/>
    <property type="project" value="InterPro"/>
</dbReference>
<evidence type="ECO:0000313" key="2">
    <source>
        <dbReference type="Proteomes" id="UP000018766"/>
    </source>
</evidence>
<dbReference type="Gene3D" id="2.60.450.10">
    <property type="entry name" value="Lipopolysaccharide (LPS) transport protein A like domain"/>
    <property type="match status" value="1"/>
</dbReference>
<proteinExistence type="predicted"/>
<dbReference type="Proteomes" id="UP000018766">
    <property type="component" value="Unassembled WGS sequence"/>
</dbReference>
<sequence>MKERAPALIAFFLLAVLVITAWWAADYAQRAIPIDPEIKITHEPDAWTGKFVMVSSDRTGHAINRLSGDSMVHFPDDDSYDAVNPILIGVHPERPRVVSTSDTATMKEHGNLVILRGNAHIHRFPTAENSALDVRSEELTVLPEEDIIKTDKLADVKQGNSKMKGQGMIYNNKTQQLNVFANTDVTISPQDMDKATKNKEGSQQ</sequence>
<dbReference type="RefSeq" id="WP_023951722.1">
    <property type="nucleotide sequence ID" value="NZ_AYSV01000092.1"/>
</dbReference>
<dbReference type="Pfam" id="PF06835">
    <property type="entry name" value="LptC"/>
    <property type="match status" value="1"/>
</dbReference>
<evidence type="ECO:0008006" key="3">
    <source>
        <dbReference type="Google" id="ProtNLM"/>
    </source>
</evidence>
<dbReference type="GO" id="GO:0005886">
    <property type="term" value="C:plasma membrane"/>
    <property type="evidence" value="ECO:0007669"/>
    <property type="project" value="InterPro"/>
</dbReference>
<dbReference type="InterPro" id="IPR026265">
    <property type="entry name" value="LptC"/>
</dbReference>
<dbReference type="NCBIfam" id="TIGR04409">
    <property type="entry name" value="LptC_YrbK"/>
    <property type="match status" value="1"/>
</dbReference>
<dbReference type="InterPro" id="IPR010664">
    <property type="entry name" value="LipoPS_assembly_LptC-rel"/>
</dbReference>
<dbReference type="PATRIC" id="fig|1414851.3.peg.1776"/>
<protein>
    <recommendedName>
        <fullName evidence="3">LPS export ABC transporter periplasmic protein LptC</fullName>
    </recommendedName>
</protein>
<accession>V8G2K1</accession>
<dbReference type="OrthoDB" id="5298112at2"/>
<reference evidence="1 2" key="1">
    <citation type="submission" date="2013-11" db="EMBL/GenBank/DDBJ databases">
        <title>Genomic analysis of Pelistega sp. HM-7.</title>
        <authorList>
            <person name="Kumbhare S.V."/>
            <person name="Shetty S.A."/>
            <person name="Sharma O."/>
            <person name="Dhotre D.P."/>
        </authorList>
    </citation>
    <scope>NUCLEOTIDE SEQUENCE [LARGE SCALE GENOMIC DNA]</scope>
    <source>
        <strain evidence="1 2">HM-7</strain>
    </source>
</reference>
<gene>
    <name evidence="1" type="ORF">V757_08585</name>
</gene>
<dbReference type="AlphaFoldDB" id="V8G2K1"/>
<organism evidence="1 2">
    <name type="scientific">Pelistega indica</name>
    <dbReference type="NCBI Taxonomy" id="1414851"/>
    <lineage>
        <taxon>Bacteria</taxon>
        <taxon>Pseudomonadati</taxon>
        <taxon>Pseudomonadota</taxon>
        <taxon>Betaproteobacteria</taxon>
        <taxon>Burkholderiales</taxon>
        <taxon>Alcaligenaceae</taxon>
        <taxon>Pelistega</taxon>
    </lineage>
</organism>
<evidence type="ECO:0000313" key="1">
    <source>
        <dbReference type="EMBL" id="ETD69902.1"/>
    </source>
</evidence>
<dbReference type="EMBL" id="AYSV01000092">
    <property type="protein sequence ID" value="ETD69902.1"/>
    <property type="molecule type" value="Genomic_DNA"/>
</dbReference>
<comment type="caution">
    <text evidence="1">The sequence shown here is derived from an EMBL/GenBank/DDBJ whole genome shotgun (WGS) entry which is preliminary data.</text>
</comment>
<name>V8G2K1_9BURK</name>
<keyword evidence="2" id="KW-1185">Reference proteome</keyword>